<gene>
    <name evidence="1" type="ORF">TSUD_178280</name>
</gene>
<dbReference type="AlphaFoldDB" id="A0A2Z6MGH9"/>
<protein>
    <submittedName>
        <fullName evidence="1">Uncharacterized protein</fullName>
    </submittedName>
</protein>
<name>A0A2Z6MGH9_TRISU</name>
<proteinExistence type="predicted"/>
<organism evidence="1 2">
    <name type="scientific">Trifolium subterraneum</name>
    <name type="common">Subterranean clover</name>
    <dbReference type="NCBI Taxonomy" id="3900"/>
    <lineage>
        <taxon>Eukaryota</taxon>
        <taxon>Viridiplantae</taxon>
        <taxon>Streptophyta</taxon>
        <taxon>Embryophyta</taxon>
        <taxon>Tracheophyta</taxon>
        <taxon>Spermatophyta</taxon>
        <taxon>Magnoliopsida</taxon>
        <taxon>eudicotyledons</taxon>
        <taxon>Gunneridae</taxon>
        <taxon>Pentapetalae</taxon>
        <taxon>rosids</taxon>
        <taxon>fabids</taxon>
        <taxon>Fabales</taxon>
        <taxon>Fabaceae</taxon>
        <taxon>Papilionoideae</taxon>
        <taxon>50 kb inversion clade</taxon>
        <taxon>NPAAA clade</taxon>
        <taxon>Hologalegina</taxon>
        <taxon>IRL clade</taxon>
        <taxon>Trifolieae</taxon>
        <taxon>Trifolium</taxon>
    </lineage>
</organism>
<dbReference type="EMBL" id="DF973167">
    <property type="protein sequence ID" value="GAU17198.1"/>
    <property type="molecule type" value="Genomic_DNA"/>
</dbReference>
<keyword evidence="2" id="KW-1185">Reference proteome</keyword>
<evidence type="ECO:0000313" key="2">
    <source>
        <dbReference type="Proteomes" id="UP000242715"/>
    </source>
</evidence>
<accession>A0A2Z6MGH9</accession>
<reference evidence="2" key="1">
    <citation type="journal article" date="2017" name="Front. Plant Sci.">
        <title>Climate Clever Clovers: New Paradigm to Reduce the Environmental Footprint of Ruminants by Breeding Low Methanogenic Forages Utilizing Haplotype Variation.</title>
        <authorList>
            <person name="Kaur P."/>
            <person name="Appels R."/>
            <person name="Bayer P.E."/>
            <person name="Keeble-Gagnere G."/>
            <person name="Wang J."/>
            <person name="Hirakawa H."/>
            <person name="Shirasawa K."/>
            <person name="Vercoe P."/>
            <person name="Stefanova K."/>
            <person name="Durmic Z."/>
            <person name="Nichols P."/>
            <person name="Revell C."/>
            <person name="Isobe S.N."/>
            <person name="Edwards D."/>
            <person name="Erskine W."/>
        </authorList>
    </citation>
    <scope>NUCLEOTIDE SEQUENCE [LARGE SCALE GENOMIC DNA]</scope>
    <source>
        <strain evidence="2">cv. Daliak</strain>
    </source>
</reference>
<dbReference type="Proteomes" id="UP000242715">
    <property type="component" value="Unassembled WGS sequence"/>
</dbReference>
<sequence length="65" mass="7230">MRRLLPEKSKPPFSHVELVGGDAARVFFVSWFPFNWNVSSSSSPAIHHNRTGCISDTVFSPAEVV</sequence>
<evidence type="ECO:0000313" key="1">
    <source>
        <dbReference type="EMBL" id="GAU17198.1"/>
    </source>
</evidence>